<dbReference type="EMBL" id="PQXL01001055">
    <property type="protein sequence ID" value="THV43704.1"/>
    <property type="molecule type" value="Genomic_DNA"/>
</dbReference>
<proteinExistence type="predicted"/>
<keyword evidence="2" id="KW-1185">Reference proteome</keyword>
<accession>A0A4S8QST0</accession>
<evidence type="ECO:0000313" key="1">
    <source>
        <dbReference type="EMBL" id="THV43704.1"/>
    </source>
</evidence>
<dbReference type="InterPro" id="IPR032710">
    <property type="entry name" value="NTF2-like_dom_sf"/>
</dbReference>
<dbReference type="SUPFAM" id="SSF54427">
    <property type="entry name" value="NTF2-like"/>
    <property type="match status" value="1"/>
</dbReference>
<name>A0A4S8QST0_9HELO</name>
<gene>
    <name evidence="1" type="ORF">BGAL_1060g00010</name>
</gene>
<dbReference type="Gene3D" id="3.10.450.50">
    <property type="match status" value="1"/>
</dbReference>
<dbReference type="AlphaFoldDB" id="A0A4S8QST0"/>
<sequence>MAITPGAFPDNVSSEVKAFLEKYFQLSNAASSHNDHEAIFTDKSEDEQEFAKLFLDDGVYEFAEEQNMGREAIVSFRRKLFANIPHREHPAVRIFTFGSDDMNLMCYGTVGYKLSNAAINMQEWAARYEIVKTESGDLKFKYVQIIIVSVSIMAAAYKRKSIGD</sequence>
<evidence type="ECO:0000313" key="2">
    <source>
        <dbReference type="Proteomes" id="UP000308671"/>
    </source>
</evidence>
<evidence type="ECO:0008006" key="3">
    <source>
        <dbReference type="Google" id="ProtNLM"/>
    </source>
</evidence>
<comment type="caution">
    <text evidence="1">The sequence shown here is derived from an EMBL/GenBank/DDBJ whole genome shotgun (WGS) entry which is preliminary data.</text>
</comment>
<organism evidence="1 2">
    <name type="scientific">Botrytis galanthina</name>
    <dbReference type="NCBI Taxonomy" id="278940"/>
    <lineage>
        <taxon>Eukaryota</taxon>
        <taxon>Fungi</taxon>
        <taxon>Dikarya</taxon>
        <taxon>Ascomycota</taxon>
        <taxon>Pezizomycotina</taxon>
        <taxon>Leotiomycetes</taxon>
        <taxon>Helotiales</taxon>
        <taxon>Sclerotiniaceae</taxon>
        <taxon>Botrytis</taxon>
    </lineage>
</organism>
<protein>
    <recommendedName>
        <fullName evidence="3">SnoaL-like domain-containing protein</fullName>
    </recommendedName>
</protein>
<reference evidence="1 2" key="1">
    <citation type="submission" date="2017-12" db="EMBL/GenBank/DDBJ databases">
        <title>Comparative genomics of Botrytis spp.</title>
        <authorList>
            <person name="Valero-Jimenez C.A."/>
            <person name="Tapia P."/>
            <person name="Veloso J."/>
            <person name="Silva-Moreno E."/>
            <person name="Staats M."/>
            <person name="Valdes J.H."/>
            <person name="Van Kan J.A.L."/>
        </authorList>
    </citation>
    <scope>NUCLEOTIDE SEQUENCE [LARGE SCALE GENOMIC DNA]</scope>
    <source>
        <strain evidence="1 2">MUCL435</strain>
    </source>
</reference>
<dbReference type="OrthoDB" id="3468019at2759"/>
<dbReference type="Proteomes" id="UP000308671">
    <property type="component" value="Unassembled WGS sequence"/>
</dbReference>